<dbReference type="Pfam" id="PF00902">
    <property type="entry name" value="TatC"/>
    <property type="match status" value="1"/>
</dbReference>
<keyword evidence="5" id="KW-0653">Protein transport</keyword>
<evidence type="ECO:0000313" key="6">
    <source>
        <dbReference type="EMBL" id="MBD0379080.1"/>
    </source>
</evidence>
<name>A0A926KK30_9BACL</name>
<feature type="transmembrane region" description="Helical" evidence="5">
    <location>
        <begin position="61"/>
        <end position="82"/>
    </location>
</feature>
<keyword evidence="4 5" id="KW-0472">Membrane</keyword>
<feature type="transmembrane region" description="Helical" evidence="5">
    <location>
        <begin position="211"/>
        <end position="230"/>
    </location>
</feature>
<proteinExistence type="inferred from homology"/>
<keyword evidence="5" id="KW-1003">Cell membrane</keyword>
<comment type="subcellular location">
    <subcellularLocation>
        <location evidence="5">Cell membrane</location>
        <topology evidence="5">Multi-pass membrane protein</topology>
    </subcellularLocation>
    <subcellularLocation>
        <location evidence="1">Membrane</location>
        <topology evidence="1">Multi-pass membrane protein</topology>
    </subcellularLocation>
</comment>
<comment type="similarity">
    <text evidence="5">Belongs to the TatC family.</text>
</comment>
<evidence type="ECO:0000256" key="1">
    <source>
        <dbReference type="ARBA" id="ARBA00004141"/>
    </source>
</evidence>
<evidence type="ECO:0000256" key="2">
    <source>
        <dbReference type="ARBA" id="ARBA00022692"/>
    </source>
</evidence>
<keyword evidence="7" id="KW-1185">Reference proteome</keyword>
<keyword evidence="5" id="KW-0813">Transport</keyword>
<sequence>MKQQEVSFVLHLEELRKRLIVTLAAFLVSFFAAFLFVQDLYQWLVRDVEGKLTILAPSDVIWVYMAISGVFALAITIPVAAWQTWMFVKPALKKTEYKATMSFIPALAVLFAVGICFGYFIIYPMVMRFLEQMAAVNFETMYTADKYFTFMINMTVPFGLLFEMPVVVLFLTQIGLLNPQRLAKGRKLAYFLLAIVAITITPPDIMSDILVIIPLFLLYEISVTLSKFVYRKKVAQEATA</sequence>
<gene>
    <name evidence="5 6" type="primary">tatC</name>
    <name evidence="6" type="ORF">ICC18_02940</name>
</gene>
<feature type="transmembrane region" description="Helical" evidence="5">
    <location>
        <begin position="147"/>
        <end position="176"/>
    </location>
</feature>
<dbReference type="GO" id="GO:0043953">
    <property type="term" value="P:protein transport by the Tat complex"/>
    <property type="evidence" value="ECO:0007669"/>
    <property type="project" value="UniProtKB-UniRule"/>
</dbReference>
<dbReference type="PANTHER" id="PTHR30371:SF4">
    <property type="entry name" value="SEC-INDEPENDENT PROTEIN TRANSLOCASE PROTEIN TATCD"/>
    <property type="match status" value="1"/>
</dbReference>
<keyword evidence="2 5" id="KW-0812">Transmembrane</keyword>
<organism evidence="6 7">
    <name type="scientific">Paenibacillus sedimenti</name>
    <dbReference type="NCBI Taxonomy" id="2770274"/>
    <lineage>
        <taxon>Bacteria</taxon>
        <taxon>Bacillati</taxon>
        <taxon>Bacillota</taxon>
        <taxon>Bacilli</taxon>
        <taxon>Bacillales</taxon>
        <taxon>Paenibacillaceae</taxon>
        <taxon>Paenibacillus</taxon>
    </lineage>
</organism>
<feature type="transmembrane region" description="Helical" evidence="5">
    <location>
        <begin position="20"/>
        <end position="41"/>
    </location>
</feature>
<dbReference type="PANTHER" id="PTHR30371">
    <property type="entry name" value="SEC-INDEPENDENT PROTEIN TRANSLOCASE PROTEIN TATC"/>
    <property type="match status" value="1"/>
</dbReference>
<keyword evidence="3 5" id="KW-1133">Transmembrane helix</keyword>
<feature type="transmembrane region" description="Helical" evidence="5">
    <location>
        <begin position="103"/>
        <end position="127"/>
    </location>
</feature>
<dbReference type="AlphaFoldDB" id="A0A926KK30"/>
<evidence type="ECO:0000256" key="3">
    <source>
        <dbReference type="ARBA" id="ARBA00022989"/>
    </source>
</evidence>
<comment type="subunit">
    <text evidence="5">Forms a complex with TatA.</text>
</comment>
<dbReference type="PRINTS" id="PR01840">
    <property type="entry name" value="TATCFAMILY"/>
</dbReference>
<evidence type="ECO:0000256" key="4">
    <source>
        <dbReference type="ARBA" id="ARBA00023136"/>
    </source>
</evidence>
<dbReference type="GO" id="GO:0033281">
    <property type="term" value="C:TAT protein transport complex"/>
    <property type="evidence" value="ECO:0007669"/>
    <property type="project" value="UniProtKB-UniRule"/>
</dbReference>
<accession>A0A926KK30</accession>
<evidence type="ECO:0000256" key="5">
    <source>
        <dbReference type="HAMAP-Rule" id="MF_00902"/>
    </source>
</evidence>
<dbReference type="InterPro" id="IPR002033">
    <property type="entry name" value="TatC"/>
</dbReference>
<dbReference type="HAMAP" id="MF_00902">
    <property type="entry name" value="TatC"/>
    <property type="match status" value="1"/>
</dbReference>
<protein>
    <recommendedName>
        <fullName evidence="5">Sec-independent protein translocase protein TatC</fullName>
    </recommendedName>
</protein>
<dbReference type="EMBL" id="JACVVD010000001">
    <property type="protein sequence ID" value="MBD0379080.1"/>
    <property type="molecule type" value="Genomic_DNA"/>
</dbReference>
<comment type="function">
    <text evidence="5">Part of the twin-arginine translocation (Tat) system that transports large folded proteins containing a characteristic twin-arginine motif in their signal peptide across membranes.</text>
</comment>
<evidence type="ECO:0000313" key="7">
    <source>
        <dbReference type="Proteomes" id="UP000650466"/>
    </source>
</evidence>
<dbReference type="Proteomes" id="UP000650466">
    <property type="component" value="Unassembled WGS sequence"/>
</dbReference>
<dbReference type="GO" id="GO:0009977">
    <property type="term" value="F:proton motive force dependent protein transmembrane transporter activity"/>
    <property type="evidence" value="ECO:0007669"/>
    <property type="project" value="TreeGrafter"/>
</dbReference>
<dbReference type="RefSeq" id="WP_188172866.1">
    <property type="nucleotide sequence ID" value="NZ_JACVVD010000001.1"/>
</dbReference>
<keyword evidence="5" id="KW-0811">Translocation</keyword>
<feature type="transmembrane region" description="Helical" evidence="5">
    <location>
        <begin position="188"/>
        <end position="205"/>
    </location>
</feature>
<dbReference type="NCBIfam" id="TIGR00945">
    <property type="entry name" value="tatC"/>
    <property type="match status" value="1"/>
</dbReference>
<reference evidence="6" key="1">
    <citation type="submission" date="2020-09" db="EMBL/GenBank/DDBJ databases">
        <title>Draft Genome Sequence of Paenibacillus sp. WST5.</title>
        <authorList>
            <person name="Bao Z."/>
        </authorList>
    </citation>
    <scope>NUCLEOTIDE SEQUENCE</scope>
    <source>
        <strain evidence="6">WST5</strain>
    </source>
</reference>
<dbReference type="GO" id="GO:0065002">
    <property type="term" value="P:intracellular protein transmembrane transport"/>
    <property type="evidence" value="ECO:0007669"/>
    <property type="project" value="TreeGrafter"/>
</dbReference>
<comment type="caution">
    <text evidence="6">The sequence shown here is derived from an EMBL/GenBank/DDBJ whole genome shotgun (WGS) entry which is preliminary data.</text>
</comment>